<accession>A0A0E2AP91</accession>
<name>A0A0E2AP91_BACFG</name>
<dbReference type="SUPFAM" id="SSF53271">
    <property type="entry name" value="PRTase-like"/>
    <property type="match status" value="1"/>
</dbReference>
<dbReference type="Gene3D" id="3.40.50.2020">
    <property type="match status" value="1"/>
</dbReference>
<proteinExistence type="predicted"/>
<organism evidence="1 2">
    <name type="scientific">Bacteroides fragilis CL07T12C05</name>
    <dbReference type="NCBI Taxonomy" id="997883"/>
    <lineage>
        <taxon>Bacteria</taxon>
        <taxon>Pseudomonadati</taxon>
        <taxon>Bacteroidota</taxon>
        <taxon>Bacteroidia</taxon>
        <taxon>Bacteroidales</taxon>
        <taxon>Bacteroidaceae</taxon>
        <taxon>Bacteroides</taxon>
    </lineage>
</organism>
<dbReference type="PATRIC" id="fig|997883.3.peg.2112"/>
<evidence type="ECO:0000313" key="2">
    <source>
        <dbReference type="Proteomes" id="UP000003879"/>
    </source>
</evidence>
<comment type="caution">
    <text evidence="1">The sequence shown here is derived from an EMBL/GenBank/DDBJ whole genome shotgun (WGS) entry which is preliminary data.</text>
</comment>
<dbReference type="HOGENOM" id="CLU_932728_0_0_10"/>
<protein>
    <recommendedName>
        <fullName evidence="3">Phosphoribosyltransferase domain-containing protein</fullName>
    </recommendedName>
</protein>
<dbReference type="EMBL" id="AGXN01000012">
    <property type="protein sequence ID" value="EIY96127.1"/>
    <property type="molecule type" value="Genomic_DNA"/>
</dbReference>
<dbReference type="AlphaFoldDB" id="A0A0E2AP91"/>
<dbReference type="InterPro" id="IPR000836">
    <property type="entry name" value="PRTase_dom"/>
</dbReference>
<dbReference type="Proteomes" id="UP000003879">
    <property type="component" value="Unassembled WGS sequence"/>
</dbReference>
<gene>
    <name evidence="1" type="ORF">HMPREF1056_02015</name>
</gene>
<dbReference type="InterPro" id="IPR029057">
    <property type="entry name" value="PRTase-like"/>
</dbReference>
<evidence type="ECO:0008006" key="3">
    <source>
        <dbReference type="Google" id="ProtNLM"/>
    </source>
</evidence>
<sequence length="307" mass="35722">MNKLLIMIENLVVSVPFEDLDDAPIYNYFRLSEMPGEFLVIQKEDGMFYFLCSHDCPIDKISRSFDWYIVSKDKFNDHLTIGIGLADKEPIEGELYRLQDETTLNLWRDILRFTFESNFVRQFFPYDTYFTGKVRYDGALCFYIHDYHPTRTKELTQHQKKVSNLVFRFKEGTENAAPLLAKIFSLCIGRMPFFKEMKSPVLIPIPAATRERNIARFARFCSLLSRRLKIADGFRAIWIKEDREQLKGTTGHDKLANLIFHPEYICGKDVILVDDITTTGQSFVQMKRKCMQLGVNSVVGVFLGKTI</sequence>
<dbReference type="CDD" id="cd06223">
    <property type="entry name" value="PRTases_typeI"/>
    <property type="match status" value="1"/>
</dbReference>
<reference evidence="1 2" key="1">
    <citation type="submission" date="2012-02" db="EMBL/GenBank/DDBJ databases">
        <title>The Genome Sequence of Bacteroides fragilis CL07T12C05.</title>
        <authorList>
            <consortium name="The Broad Institute Genome Sequencing Platform"/>
            <person name="Earl A."/>
            <person name="Ward D."/>
            <person name="Feldgarden M."/>
            <person name="Gevers D."/>
            <person name="Zitomersky N.L."/>
            <person name="Coyne M.J."/>
            <person name="Comstock L.E."/>
            <person name="Young S.K."/>
            <person name="Zeng Q."/>
            <person name="Gargeya S."/>
            <person name="Fitzgerald M."/>
            <person name="Haas B."/>
            <person name="Abouelleil A."/>
            <person name="Alvarado L."/>
            <person name="Arachchi H.M."/>
            <person name="Berlin A."/>
            <person name="Chapman S.B."/>
            <person name="Gearin G."/>
            <person name="Goldberg J."/>
            <person name="Griggs A."/>
            <person name="Gujja S."/>
            <person name="Hansen M."/>
            <person name="Heiman D."/>
            <person name="Howarth C."/>
            <person name="Larimer J."/>
            <person name="Lui A."/>
            <person name="MacDonald P.J.P."/>
            <person name="McCowen C."/>
            <person name="Montmayeur A."/>
            <person name="Murphy C."/>
            <person name="Neiman D."/>
            <person name="Pearson M."/>
            <person name="Priest M."/>
            <person name="Roberts A."/>
            <person name="Saif S."/>
            <person name="Shea T."/>
            <person name="Sisk P."/>
            <person name="Stolte C."/>
            <person name="Sykes S."/>
            <person name="Wortman J."/>
            <person name="Nusbaum C."/>
            <person name="Birren B."/>
        </authorList>
    </citation>
    <scope>NUCLEOTIDE SEQUENCE [LARGE SCALE GENOMIC DNA]</scope>
    <source>
        <strain evidence="1 2">CL07T12C05</strain>
    </source>
</reference>
<evidence type="ECO:0000313" key="1">
    <source>
        <dbReference type="EMBL" id="EIY96127.1"/>
    </source>
</evidence>